<accession>A0A0A9F0Q4</accession>
<organism evidence="1">
    <name type="scientific">Arundo donax</name>
    <name type="common">Giant reed</name>
    <name type="synonym">Donax arundinaceus</name>
    <dbReference type="NCBI Taxonomy" id="35708"/>
    <lineage>
        <taxon>Eukaryota</taxon>
        <taxon>Viridiplantae</taxon>
        <taxon>Streptophyta</taxon>
        <taxon>Embryophyta</taxon>
        <taxon>Tracheophyta</taxon>
        <taxon>Spermatophyta</taxon>
        <taxon>Magnoliopsida</taxon>
        <taxon>Liliopsida</taxon>
        <taxon>Poales</taxon>
        <taxon>Poaceae</taxon>
        <taxon>PACMAD clade</taxon>
        <taxon>Arundinoideae</taxon>
        <taxon>Arundineae</taxon>
        <taxon>Arundo</taxon>
    </lineage>
</organism>
<reference evidence="1" key="1">
    <citation type="submission" date="2014-09" db="EMBL/GenBank/DDBJ databases">
        <authorList>
            <person name="Magalhaes I.L.F."/>
            <person name="Oliveira U."/>
            <person name="Santos F.R."/>
            <person name="Vidigal T.H.D.A."/>
            <person name="Brescovit A.D."/>
            <person name="Santos A.J."/>
        </authorList>
    </citation>
    <scope>NUCLEOTIDE SEQUENCE</scope>
    <source>
        <tissue evidence="1">Shoot tissue taken approximately 20 cm above the soil surface</tissue>
    </source>
</reference>
<dbReference type="AlphaFoldDB" id="A0A0A9F0Q4"/>
<proteinExistence type="predicted"/>
<reference evidence="1" key="2">
    <citation type="journal article" date="2015" name="Data Brief">
        <title>Shoot transcriptome of the giant reed, Arundo donax.</title>
        <authorList>
            <person name="Barrero R.A."/>
            <person name="Guerrero F.D."/>
            <person name="Moolhuijzen P."/>
            <person name="Goolsby J.A."/>
            <person name="Tidwell J."/>
            <person name="Bellgard S.E."/>
            <person name="Bellgard M.I."/>
        </authorList>
    </citation>
    <scope>NUCLEOTIDE SEQUENCE</scope>
    <source>
        <tissue evidence="1">Shoot tissue taken approximately 20 cm above the soil surface</tissue>
    </source>
</reference>
<evidence type="ECO:0000313" key="1">
    <source>
        <dbReference type="EMBL" id="JAE01878.1"/>
    </source>
</evidence>
<name>A0A0A9F0Q4_ARUDO</name>
<protein>
    <submittedName>
        <fullName evidence="1">Uncharacterized protein</fullName>
    </submittedName>
</protein>
<sequence>MKWWVGVRRDATRPAVLPHAFQWRFAPWRYLRRRMRRQRQAAEAGEQLKDLSTCPHSAGIVREPRVLRSLTRSQILPLSHALSPTHMPLTRQHNSPF</sequence>
<dbReference type="EMBL" id="GBRH01196018">
    <property type="protein sequence ID" value="JAE01878.1"/>
    <property type="molecule type" value="Transcribed_RNA"/>
</dbReference>